<sequence length="112" mass="12607">MLLLLMIIALLRLHHLRQQSRKDKHKQVMSALAVLVHPLGFPCFIFFVFLIVMAPERCRHSSAVAFASVVSVAAVGRGLWLLSKPTTGSFRHLATLMCCLEKESKSDNLLFF</sequence>
<evidence type="ECO:0000256" key="1">
    <source>
        <dbReference type="SAM" id="Phobius"/>
    </source>
</evidence>
<evidence type="ECO:0000313" key="4">
    <source>
        <dbReference type="EMBL" id="ETL34339.1"/>
    </source>
</evidence>
<protein>
    <recommendedName>
        <fullName evidence="5">Secreted peptide</fullName>
    </recommendedName>
</protein>
<feature type="chain" id="PRO_5007733637" description="Secreted peptide" evidence="2">
    <location>
        <begin position="19"/>
        <end position="112"/>
    </location>
</feature>
<evidence type="ECO:0000313" key="3">
    <source>
        <dbReference type="EMBL" id="ETK80922.1"/>
    </source>
</evidence>
<name>W2IJB3_PHYNI</name>
<feature type="transmembrane region" description="Helical" evidence="1">
    <location>
        <begin position="64"/>
        <end position="83"/>
    </location>
</feature>
<dbReference type="AlphaFoldDB" id="W2IJB3"/>
<gene>
    <name evidence="3" type="ORF">L915_13523</name>
    <name evidence="4" type="ORF">L916_13421</name>
</gene>
<keyword evidence="1" id="KW-1133">Transmembrane helix</keyword>
<dbReference type="Proteomes" id="UP000053236">
    <property type="component" value="Unassembled WGS sequence"/>
</dbReference>
<dbReference type="EMBL" id="KI674359">
    <property type="protein sequence ID" value="ETL34339.1"/>
    <property type="molecule type" value="Genomic_DNA"/>
</dbReference>
<evidence type="ECO:0008006" key="5">
    <source>
        <dbReference type="Google" id="ProtNLM"/>
    </source>
</evidence>
<accession>W2IJB3</accession>
<keyword evidence="2" id="KW-0732">Signal</keyword>
<dbReference type="EMBL" id="KI687618">
    <property type="protein sequence ID" value="ETK80922.1"/>
    <property type="molecule type" value="Genomic_DNA"/>
</dbReference>
<feature type="signal peptide" evidence="2">
    <location>
        <begin position="1"/>
        <end position="18"/>
    </location>
</feature>
<proteinExistence type="predicted"/>
<feature type="transmembrane region" description="Helical" evidence="1">
    <location>
        <begin position="28"/>
        <end position="52"/>
    </location>
</feature>
<dbReference type="Proteomes" id="UP000053864">
    <property type="component" value="Unassembled WGS sequence"/>
</dbReference>
<reference evidence="4" key="2">
    <citation type="submission" date="2013-11" db="EMBL/GenBank/DDBJ databases">
        <title>The Genome Sequence of Phytophthora parasitica CJ05E6.</title>
        <authorList>
            <consortium name="The Broad Institute Genomics Platform"/>
            <person name="Russ C."/>
            <person name="Tyler B."/>
            <person name="Panabieres F."/>
            <person name="Shan W."/>
            <person name="Tripathy S."/>
            <person name="Grunwald N."/>
            <person name="Machado M."/>
            <person name="Johnson C.S."/>
            <person name="Arredondo F."/>
            <person name="Hong C."/>
            <person name="Coffey M."/>
            <person name="Young S.K."/>
            <person name="Zeng Q."/>
            <person name="Gargeya S."/>
            <person name="Fitzgerald M."/>
            <person name="Abouelleil A."/>
            <person name="Alvarado L."/>
            <person name="Chapman S.B."/>
            <person name="Gainer-Dewar J."/>
            <person name="Goldberg J."/>
            <person name="Griggs A."/>
            <person name="Gujja S."/>
            <person name="Hansen M."/>
            <person name="Howarth C."/>
            <person name="Imamovic A."/>
            <person name="Ireland A."/>
            <person name="Larimer J."/>
            <person name="McCowan C."/>
            <person name="Murphy C."/>
            <person name="Pearson M."/>
            <person name="Poon T.W."/>
            <person name="Priest M."/>
            <person name="Roberts A."/>
            <person name="Saif S."/>
            <person name="Shea T."/>
            <person name="Sykes S."/>
            <person name="Wortman J."/>
            <person name="Nusbaum C."/>
            <person name="Birren B."/>
        </authorList>
    </citation>
    <scope>NUCLEOTIDE SEQUENCE [LARGE SCALE GENOMIC DNA]</scope>
    <source>
        <strain evidence="4">CJ05E6</strain>
    </source>
</reference>
<keyword evidence="1" id="KW-0812">Transmembrane</keyword>
<reference evidence="3" key="1">
    <citation type="submission" date="2013-11" db="EMBL/GenBank/DDBJ databases">
        <title>The Genome Sequence of Phytophthora parasitica CJ02B3.</title>
        <authorList>
            <consortium name="The Broad Institute Genomics Platform"/>
            <person name="Russ C."/>
            <person name="Tyler B."/>
            <person name="Panabieres F."/>
            <person name="Shan W."/>
            <person name="Tripathy S."/>
            <person name="Grunwald N."/>
            <person name="Machado M."/>
            <person name="Johnson C.S."/>
            <person name="Arredondo F."/>
            <person name="Hong C."/>
            <person name="Coffey M."/>
            <person name="Young S.K."/>
            <person name="Zeng Q."/>
            <person name="Gargeya S."/>
            <person name="Fitzgerald M."/>
            <person name="Abouelleil A."/>
            <person name="Alvarado L."/>
            <person name="Chapman S.B."/>
            <person name="Gainer-Dewar J."/>
            <person name="Goldberg J."/>
            <person name="Griggs A."/>
            <person name="Gujja S."/>
            <person name="Hansen M."/>
            <person name="Howarth C."/>
            <person name="Imamovic A."/>
            <person name="Ireland A."/>
            <person name="Larimer J."/>
            <person name="McCowan C."/>
            <person name="Murphy C."/>
            <person name="Pearson M."/>
            <person name="Poon T.W."/>
            <person name="Priest M."/>
            <person name="Roberts A."/>
            <person name="Saif S."/>
            <person name="Shea T."/>
            <person name="Sykes S."/>
            <person name="Wortman J."/>
            <person name="Nusbaum C."/>
            <person name="Birren B."/>
        </authorList>
    </citation>
    <scope>NUCLEOTIDE SEQUENCE [LARGE SCALE GENOMIC DNA]</scope>
    <source>
        <strain evidence="3">CJ02B3</strain>
    </source>
</reference>
<organism evidence="4">
    <name type="scientific">Phytophthora nicotianae</name>
    <name type="common">Potato buckeye rot agent</name>
    <name type="synonym">Phytophthora parasitica</name>
    <dbReference type="NCBI Taxonomy" id="4792"/>
    <lineage>
        <taxon>Eukaryota</taxon>
        <taxon>Sar</taxon>
        <taxon>Stramenopiles</taxon>
        <taxon>Oomycota</taxon>
        <taxon>Peronosporomycetes</taxon>
        <taxon>Peronosporales</taxon>
        <taxon>Peronosporaceae</taxon>
        <taxon>Phytophthora</taxon>
    </lineage>
</organism>
<keyword evidence="1" id="KW-0472">Membrane</keyword>
<evidence type="ECO:0000256" key="2">
    <source>
        <dbReference type="SAM" id="SignalP"/>
    </source>
</evidence>